<evidence type="ECO:0000259" key="4">
    <source>
        <dbReference type="Pfam" id="PF13087"/>
    </source>
</evidence>
<dbReference type="RefSeq" id="WP_180135763.1">
    <property type="nucleotide sequence ID" value="NZ_JABMKT010000010.1"/>
</dbReference>
<dbReference type="Pfam" id="PF18741">
    <property type="entry name" value="MTES_1575"/>
    <property type="match status" value="1"/>
</dbReference>
<evidence type="ECO:0000259" key="5">
    <source>
        <dbReference type="Pfam" id="PF18741"/>
    </source>
</evidence>
<dbReference type="InterPro" id="IPR049468">
    <property type="entry name" value="Restrct_endonuc-II-like_dom"/>
</dbReference>
<dbReference type="Proteomes" id="UP000526184">
    <property type="component" value="Unassembled WGS sequence"/>
</dbReference>
<feature type="coiled-coil region" evidence="1">
    <location>
        <begin position="801"/>
        <end position="828"/>
    </location>
</feature>
<organism evidence="6 7">
    <name type="scientific">Streptobacillus felis</name>
    <dbReference type="NCBI Taxonomy" id="1384509"/>
    <lineage>
        <taxon>Bacteria</taxon>
        <taxon>Fusobacteriati</taxon>
        <taxon>Fusobacteriota</taxon>
        <taxon>Fusobacteriia</taxon>
        <taxon>Fusobacteriales</taxon>
        <taxon>Leptotrichiaceae</taxon>
        <taxon>Streptobacillus</taxon>
    </lineage>
</organism>
<dbReference type="InterPro" id="IPR045055">
    <property type="entry name" value="DNA2/NAM7-like"/>
</dbReference>
<dbReference type="Pfam" id="PF13195">
    <property type="entry name" value="DUF4011"/>
    <property type="match status" value="1"/>
</dbReference>
<proteinExistence type="predicted"/>
<dbReference type="InterPro" id="IPR041679">
    <property type="entry name" value="DNA2/NAM7-like_C"/>
</dbReference>
<gene>
    <name evidence="6" type="ORF">HP397_02680</name>
</gene>
<dbReference type="InterPro" id="IPR027417">
    <property type="entry name" value="P-loop_NTPase"/>
</dbReference>
<keyword evidence="1" id="KW-0175">Coiled coil</keyword>
<evidence type="ECO:0000259" key="3">
    <source>
        <dbReference type="Pfam" id="PF13086"/>
    </source>
</evidence>
<dbReference type="Pfam" id="PF13086">
    <property type="entry name" value="AAA_11"/>
    <property type="match status" value="2"/>
</dbReference>
<dbReference type="CDD" id="cd18808">
    <property type="entry name" value="SF1_C_Upf1"/>
    <property type="match status" value="1"/>
</dbReference>
<dbReference type="FunFam" id="3.40.50.300:FF:002063">
    <property type="entry name" value="DNA helicase related protein"/>
    <property type="match status" value="1"/>
</dbReference>
<protein>
    <submittedName>
        <fullName evidence="6">DUF3320 domain-containing protein</fullName>
    </submittedName>
</protein>
<dbReference type="InterPro" id="IPR021754">
    <property type="entry name" value="DUF3320"/>
</dbReference>
<dbReference type="Pfam" id="PF11784">
    <property type="entry name" value="DUF3320"/>
    <property type="match status" value="1"/>
</dbReference>
<dbReference type="SUPFAM" id="SSF52540">
    <property type="entry name" value="P-loop containing nucleoside triphosphate hydrolases"/>
    <property type="match status" value="1"/>
</dbReference>
<name>A0A7Z0PEU4_9FUSO</name>
<evidence type="ECO:0000313" key="7">
    <source>
        <dbReference type="Proteomes" id="UP000526184"/>
    </source>
</evidence>
<feature type="domain" description="DNA2/NAM7 helicase-like C-terminal" evidence="4">
    <location>
        <begin position="1329"/>
        <end position="1521"/>
    </location>
</feature>
<dbReference type="Gene3D" id="3.10.620.30">
    <property type="match status" value="1"/>
</dbReference>
<dbReference type="InterPro" id="IPR047187">
    <property type="entry name" value="SF1_C_Upf1"/>
</dbReference>
<feature type="domain" description="DNA2/NAM7 helicase helicase" evidence="3">
    <location>
        <begin position="1269"/>
        <end position="1309"/>
    </location>
</feature>
<dbReference type="InterPro" id="IPR041677">
    <property type="entry name" value="DNA2/NAM7_AAA_11"/>
</dbReference>
<dbReference type="GO" id="GO:0004386">
    <property type="term" value="F:helicase activity"/>
    <property type="evidence" value="ECO:0007669"/>
    <property type="project" value="InterPro"/>
</dbReference>
<keyword evidence="7" id="KW-1185">Reference proteome</keyword>
<evidence type="ECO:0000259" key="2">
    <source>
        <dbReference type="Pfam" id="PF11784"/>
    </source>
</evidence>
<dbReference type="Gene3D" id="3.40.50.300">
    <property type="entry name" value="P-loop containing nucleotide triphosphate hydrolases"/>
    <property type="match status" value="3"/>
</dbReference>
<feature type="domain" description="DUF3320" evidence="2">
    <location>
        <begin position="1717"/>
        <end position="1763"/>
    </location>
</feature>
<reference evidence="6 7" key="1">
    <citation type="submission" date="2020-05" db="EMBL/GenBank/DDBJ databases">
        <title>Streptobacillus felis strain LHL191014123.</title>
        <authorList>
            <person name="Fawzy A."/>
            <person name="Rau J."/>
            <person name="Risse K."/>
            <person name="Schauerte N."/>
            <person name="Geiger C."/>
            <person name="Blom J."/>
            <person name="Imirzalioglu C."/>
            <person name="Falgenhauer J."/>
            <person name="Bach A."/>
            <person name="Herden C."/>
            <person name="Eisenberg T."/>
        </authorList>
    </citation>
    <scope>NUCLEOTIDE SEQUENCE [LARGE SCALE GENOMIC DNA]</scope>
    <source>
        <strain evidence="6 7">LHL191014123</strain>
    </source>
</reference>
<feature type="domain" description="Restriction endonuclease type II-like" evidence="5">
    <location>
        <begin position="1570"/>
        <end position="1664"/>
    </location>
</feature>
<dbReference type="EMBL" id="JABMKT010000010">
    <property type="protein sequence ID" value="NYV27734.1"/>
    <property type="molecule type" value="Genomic_DNA"/>
</dbReference>
<evidence type="ECO:0000313" key="6">
    <source>
        <dbReference type="EMBL" id="NYV27734.1"/>
    </source>
</evidence>
<dbReference type="Pfam" id="PF13087">
    <property type="entry name" value="AAA_12"/>
    <property type="match status" value="1"/>
</dbReference>
<comment type="caution">
    <text evidence="6">The sequence shown here is derived from an EMBL/GenBank/DDBJ whole genome shotgun (WGS) entry which is preliminary data.</text>
</comment>
<evidence type="ECO:0000256" key="1">
    <source>
        <dbReference type="SAM" id="Coils"/>
    </source>
</evidence>
<dbReference type="InterPro" id="IPR025103">
    <property type="entry name" value="DUF4011"/>
</dbReference>
<sequence>MLKINKEMMTNVNYLLYHNYVPIIHRLEIENTGDEKLEDLSFKLYSKTEFMDVFALKIGQLDPKESLEIDNVNIRLNSDYLSNITENAIAEMIFEVYKVDEKIYEEVVDIDLSPSDYWLGIYVMPETIASFSTPNHPLISEIVVKASKYLRKWGFDSAFTGYLTGNMNTVKAQMAAIYAALQEYNLIYNLPPKDYEVLGQRIRTSQVVLEQKQGTCLDLSMLYSSCLEAVGLNPILIIIKGHAFIGCWLEESSFSDIITDDFSAIEKRIVEGLEEILLVECTDFVAEKGIDFDKSIKHGKDNMIDLSNFIMAIDIVRAKSGGFRAIPSKIDGKFVIERKVNTEVTSKPKELIEKHIGIAEDVKIDKQRLWERKLLDFSLRNSLLNFRITKNALRIMSHDLSLVEDRLVQGKDLSILEAPKEWNVGLRNSKSFEIETGLDLIKAISESEFKSNRLRTYLNEEDLENSIKTVYRSSKLSLEENGSNTLFLALGFLRWFENDVSEIARYAPLVLLPIEIVRSNKNKGYVIRSRQEETQINITLLEYLRQMHDIKIGGLDPLPEDEHGVDMPLVFNTIRQAVLNKKRWNVIDDLSFIGLFSFGQFVMWNDIRNRGDEIKENKIVSSLIKGYRDFENKNNEITIEDLPVPLNADSSQLRAIKRAINGESFVLHGAPGTGKSQTITNMIATALYEGKSVLFVAEKMAALNVVENRLDKVGLGPFCLELHSNKTNKTTVLKQLENVLEVSRYKSPEEFEKVTNEIKWTKDKLKYIVDELHLKRKSGLSIYEKIEKITKNSDLKEKVKVENYDITKEELEKNVDIINNIVINMKELGVYKEHSLKNVGLSEYNMETKSNFENDISEILEYRTESIAASNNIGISSYKDIESIYSIYTKISDNSIILDDLILSNKFDFNVSQMEELISKIERYNVIKNSLFNEFESSILDVDIKNIYLEWKKTEQSWFLSKMLKQNSLIKEISIHSKVKIDKNNMVEKLEKLKELMNSKTEILETNTNIKSYCENIYNEEKTDVTVLEKALQDTISLREEAKNYYGDINEEVLKEMYNLKANYIDFENLEKFLSKCSSIKEKYEVSLSGKLNDVFEELNNMFRNSDKLKDMILYNQKKNNLKEYDLESIKEAYENNEVSIVEILDAYLTNIVYRSTLKEIDENTMLKEFKGLEFEEIIKKYDELIIRYQELTMQEVVAKLSNNIPNSDVSNVSSSEMGILKRAIKSNGRMISIRQLFNQIPNLLRRLCPCMLMSPMSIAQYIDPKFPKFDLVIFDEASQIPTYSAIGAMARGENVIIVGDPKQMPPTSFFKSNKVDEDNLEIEDLESLLDDCLSITLPEEHLKWHYRSKHESLISFSNRMYYDNRLLTFPSPDDLVSNVKFIKIDGFYDKGKSKQNKEEARAVVEEIVRRLKDEKLRKYSIGVVTFNMVQQELIDDMLTERLYKDAELEEIYSNLPEPVFIKNLENVQGDERDVIMFSVGYGADKEGKVSMNFGPLNRDGGWRRLNVAISRSRTEMLIFSSLTPDQIDLNRTKSEGVKGLKMFLEFAMKGKNILAVKDTSNISKDLLIEKISNELSERGYKNKINLGSSEYKIDLGIIDPNNQEKYLLGILFDGYSCVNSETVRDRFILQPTILKLLGWSVYNVWSLDYIENPDKILNEIIDKVEYIIENGKEEHNLLNAKKAKDLKMEVSNETIITKKIAYTPYEVCHLGTNTEFYNIESQIAIKENILKIVEMESPISKKNLVKKVLACWHIARNGSQVEQIIDLQIRKLNFKVTKESMNDFIWSTNSEIKELENYRVEDVNGNKRNIEDISIYEIMPALKEVIIEQIAIEKKDLIREVAKKFGFTRIGTSIDKVISNVIDYCFDNGEIKLEEGKYLMNY</sequence>
<feature type="domain" description="DNA2/NAM7 helicase helicase" evidence="3">
    <location>
        <begin position="649"/>
        <end position="813"/>
    </location>
</feature>
<dbReference type="PANTHER" id="PTHR10887">
    <property type="entry name" value="DNA2/NAM7 HELICASE FAMILY"/>
    <property type="match status" value="1"/>
</dbReference>
<accession>A0A7Z0PEU4</accession>
<dbReference type="PANTHER" id="PTHR10887:SF530">
    <property type="entry name" value="SUPERFAMILY I DNA HELICASES"/>
    <property type="match status" value="1"/>
</dbReference>